<organism evidence="5 6">
    <name type="scientific">Rhizopus delemar</name>
    <dbReference type="NCBI Taxonomy" id="936053"/>
    <lineage>
        <taxon>Eukaryota</taxon>
        <taxon>Fungi</taxon>
        <taxon>Fungi incertae sedis</taxon>
        <taxon>Mucoromycota</taxon>
        <taxon>Mucoromycotina</taxon>
        <taxon>Mucoromycetes</taxon>
        <taxon>Mucorales</taxon>
        <taxon>Mucorineae</taxon>
        <taxon>Rhizopodaceae</taxon>
        <taxon>Rhizopus</taxon>
    </lineage>
</organism>
<accession>A0A9P6YWG7</accession>
<dbReference type="EMBL" id="JAANIU010001922">
    <property type="protein sequence ID" value="KAG1565925.1"/>
    <property type="molecule type" value="Genomic_DNA"/>
</dbReference>
<dbReference type="Proteomes" id="UP000740926">
    <property type="component" value="Unassembled WGS sequence"/>
</dbReference>
<evidence type="ECO:0000256" key="1">
    <source>
        <dbReference type="ARBA" id="ARBA00006484"/>
    </source>
</evidence>
<feature type="domain" description="Ketoreductase (KR)" evidence="4">
    <location>
        <begin position="33"/>
        <end position="137"/>
    </location>
</feature>
<evidence type="ECO:0000256" key="2">
    <source>
        <dbReference type="ARBA" id="ARBA00022857"/>
    </source>
</evidence>
<dbReference type="AlphaFoldDB" id="A0A9P6YWG7"/>
<dbReference type="InterPro" id="IPR020904">
    <property type="entry name" value="Sc_DH/Rdtase_CS"/>
</dbReference>
<evidence type="ECO:0000259" key="4">
    <source>
        <dbReference type="Pfam" id="PF08659"/>
    </source>
</evidence>
<gene>
    <name evidence="5" type="ORF">G6F50_009615</name>
</gene>
<evidence type="ECO:0000256" key="3">
    <source>
        <dbReference type="ARBA" id="ARBA00023002"/>
    </source>
</evidence>
<protein>
    <recommendedName>
        <fullName evidence="4">Ketoreductase (KR) domain-containing protein</fullName>
    </recommendedName>
</protein>
<name>A0A9P6YWG7_9FUNG</name>
<comment type="caution">
    <text evidence="5">The sequence shown here is derived from an EMBL/GenBank/DDBJ whole genome shotgun (WGS) entry which is preliminary data.</text>
</comment>
<comment type="similarity">
    <text evidence="1">Belongs to the short-chain dehydrogenases/reductases (SDR) family.</text>
</comment>
<dbReference type="GO" id="GO:0016491">
    <property type="term" value="F:oxidoreductase activity"/>
    <property type="evidence" value="ECO:0007669"/>
    <property type="project" value="UniProtKB-KW"/>
</dbReference>
<proteinExistence type="inferred from homology"/>
<sequence length="269" mass="28575">MASTATDRVNQIFNHLSKTTPSLQDKVCIVTGAGSLYGIGRATTFALAKRGPKAIYVTDLTLDHLNDLAQEIETTFQGVRCIPFQVDAASTSDVKGVIDKALGEFGRLDVFFANAGIVSANRVFDEDAESFMKMMRVNALSAFLAIKHAVAGLRSGAGSPEYSASKAAIINLCQTGAYQYAGTNVRVNAMCPGLIETNMTKPTFDYAKQRGTHHKIGQLNPTKRYGIASEIGNVVAFLASDEASYVNGQAIAVDGGLSASHPIVPGKSY</sequence>
<dbReference type="Pfam" id="PF13561">
    <property type="entry name" value="adh_short_C2"/>
    <property type="match status" value="1"/>
</dbReference>
<evidence type="ECO:0000313" key="6">
    <source>
        <dbReference type="Proteomes" id="UP000740926"/>
    </source>
</evidence>
<keyword evidence="6" id="KW-1185">Reference proteome</keyword>
<dbReference type="InterPro" id="IPR002347">
    <property type="entry name" value="SDR_fam"/>
</dbReference>
<dbReference type="FunFam" id="3.40.50.720:FF:000084">
    <property type="entry name" value="Short-chain dehydrogenase reductase"/>
    <property type="match status" value="1"/>
</dbReference>
<dbReference type="SUPFAM" id="SSF51735">
    <property type="entry name" value="NAD(P)-binding Rossmann-fold domains"/>
    <property type="match status" value="1"/>
</dbReference>
<keyword evidence="2" id="KW-0521">NADP</keyword>
<dbReference type="Gene3D" id="3.40.50.720">
    <property type="entry name" value="NAD(P)-binding Rossmann-like Domain"/>
    <property type="match status" value="1"/>
</dbReference>
<dbReference type="PRINTS" id="PR00081">
    <property type="entry name" value="GDHRDH"/>
</dbReference>
<dbReference type="PANTHER" id="PTHR24321">
    <property type="entry name" value="DEHYDROGENASES, SHORT CHAIN"/>
    <property type="match status" value="1"/>
</dbReference>
<reference evidence="5 6" key="1">
    <citation type="journal article" date="2020" name="Microb. Genom.">
        <title>Genetic diversity of clinical and environmental Mucorales isolates obtained from an investigation of mucormycosis cases among solid organ transplant recipients.</title>
        <authorList>
            <person name="Nguyen M.H."/>
            <person name="Kaul D."/>
            <person name="Muto C."/>
            <person name="Cheng S.J."/>
            <person name="Richter R.A."/>
            <person name="Bruno V.M."/>
            <person name="Liu G."/>
            <person name="Beyhan S."/>
            <person name="Sundermann A.J."/>
            <person name="Mounaud S."/>
            <person name="Pasculle A.W."/>
            <person name="Nierman W.C."/>
            <person name="Driscoll E."/>
            <person name="Cumbie R."/>
            <person name="Clancy C.J."/>
            <person name="Dupont C.L."/>
        </authorList>
    </citation>
    <scope>NUCLEOTIDE SEQUENCE [LARGE SCALE GENOMIC DNA]</scope>
    <source>
        <strain evidence="5 6">GL24</strain>
    </source>
</reference>
<dbReference type="PROSITE" id="PS00061">
    <property type="entry name" value="ADH_SHORT"/>
    <property type="match status" value="1"/>
</dbReference>
<dbReference type="InterPro" id="IPR036291">
    <property type="entry name" value="NAD(P)-bd_dom_sf"/>
</dbReference>
<dbReference type="CDD" id="cd05233">
    <property type="entry name" value="SDR_c"/>
    <property type="match status" value="1"/>
</dbReference>
<evidence type="ECO:0000313" key="5">
    <source>
        <dbReference type="EMBL" id="KAG1565925.1"/>
    </source>
</evidence>
<dbReference type="Pfam" id="PF08659">
    <property type="entry name" value="KR"/>
    <property type="match status" value="1"/>
</dbReference>
<dbReference type="PANTHER" id="PTHR24321:SF8">
    <property type="entry name" value="ESTRADIOL 17-BETA-DEHYDROGENASE 8-RELATED"/>
    <property type="match status" value="1"/>
</dbReference>
<keyword evidence="3" id="KW-0560">Oxidoreductase</keyword>
<dbReference type="InterPro" id="IPR013968">
    <property type="entry name" value="PKS_KR"/>
</dbReference>